<reference evidence="2" key="1">
    <citation type="submission" date="2022-11" db="UniProtKB">
        <authorList>
            <consortium name="WormBaseParasite"/>
        </authorList>
    </citation>
    <scope>IDENTIFICATION</scope>
</reference>
<keyword evidence="1" id="KW-1185">Reference proteome</keyword>
<dbReference type="WBParaSite" id="jg6282">
    <property type="protein sequence ID" value="jg6282"/>
    <property type="gene ID" value="jg6282"/>
</dbReference>
<sequence>MGDTNIENFMLVNRQCNICSCADGLCLTNYAGPELLLKLLKLQQTWNLLVIWFERSKDKLIISFQQFPVLAGNGEISQLLDHCASKPWN</sequence>
<evidence type="ECO:0000313" key="1">
    <source>
        <dbReference type="Proteomes" id="UP000887574"/>
    </source>
</evidence>
<name>A0A915EIL4_9BILA</name>
<protein>
    <submittedName>
        <fullName evidence="2">Uncharacterized protein</fullName>
    </submittedName>
</protein>
<proteinExistence type="predicted"/>
<accession>A0A915EIL4</accession>
<evidence type="ECO:0000313" key="2">
    <source>
        <dbReference type="WBParaSite" id="jg6282"/>
    </source>
</evidence>
<organism evidence="1 2">
    <name type="scientific">Ditylenchus dipsaci</name>
    <dbReference type="NCBI Taxonomy" id="166011"/>
    <lineage>
        <taxon>Eukaryota</taxon>
        <taxon>Metazoa</taxon>
        <taxon>Ecdysozoa</taxon>
        <taxon>Nematoda</taxon>
        <taxon>Chromadorea</taxon>
        <taxon>Rhabditida</taxon>
        <taxon>Tylenchina</taxon>
        <taxon>Tylenchomorpha</taxon>
        <taxon>Sphaerularioidea</taxon>
        <taxon>Anguinidae</taxon>
        <taxon>Anguininae</taxon>
        <taxon>Ditylenchus</taxon>
    </lineage>
</organism>
<dbReference type="AlphaFoldDB" id="A0A915EIL4"/>
<dbReference type="Proteomes" id="UP000887574">
    <property type="component" value="Unplaced"/>
</dbReference>